<name>A0A7N2L3N4_QUELO</name>
<dbReference type="Proteomes" id="UP000594261">
    <property type="component" value="Chromosome 3"/>
</dbReference>
<dbReference type="InterPro" id="IPR007194">
    <property type="entry name" value="TRAPP_component"/>
</dbReference>
<evidence type="ECO:0000313" key="2">
    <source>
        <dbReference type="EnsemblPlants" id="QL03p001871:mrna"/>
    </source>
</evidence>
<dbReference type="Gene3D" id="3.30.1380.20">
    <property type="entry name" value="Trafficking protein particle complex subunit 3"/>
    <property type="match status" value="1"/>
</dbReference>
<evidence type="ECO:0000313" key="3">
    <source>
        <dbReference type="Proteomes" id="UP000594261"/>
    </source>
</evidence>
<evidence type="ECO:0008006" key="4">
    <source>
        <dbReference type="Google" id="ProtNLM"/>
    </source>
</evidence>
<protein>
    <recommendedName>
        <fullName evidence="4">Disease resistance protein</fullName>
    </recommendedName>
</protein>
<organism evidence="2 3">
    <name type="scientific">Quercus lobata</name>
    <name type="common">Valley oak</name>
    <dbReference type="NCBI Taxonomy" id="97700"/>
    <lineage>
        <taxon>Eukaryota</taxon>
        <taxon>Viridiplantae</taxon>
        <taxon>Streptophyta</taxon>
        <taxon>Embryophyta</taxon>
        <taxon>Tracheophyta</taxon>
        <taxon>Spermatophyta</taxon>
        <taxon>Magnoliopsida</taxon>
        <taxon>eudicotyledons</taxon>
        <taxon>Gunneridae</taxon>
        <taxon>Pentapetalae</taxon>
        <taxon>rosids</taxon>
        <taxon>fabids</taxon>
        <taxon>Fagales</taxon>
        <taxon>Fagaceae</taxon>
        <taxon>Quercus</taxon>
    </lineage>
</organism>
<dbReference type="AlphaFoldDB" id="A0A7N2L3N4"/>
<reference evidence="2" key="2">
    <citation type="submission" date="2021-01" db="UniProtKB">
        <authorList>
            <consortium name="EnsemblPlants"/>
        </authorList>
    </citation>
    <scope>IDENTIFICATION</scope>
</reference>
<evidence type="ECO:0000256" key="1">
    <source>
        <dbReference type="ARBA" id="ARBA00006218"/>
    </source>
</evidence>
<comment type="similarity">
    <text evidence="1">Belongs to the TRAPP small subunits family. BET3 subfamily.</text>
</comment>
<accession>A0A7N2L3N4</accession>
<dbReference type="EnsemblPlants" id="QL03p001871:mrna">
    <property type="protein sequence ID" value="QL03p001871:mrna"/>
    <property type="gene ID" value="QL03p001871"/>
</dbReference>
<sequence>MKRMVFSYCDRRMVARRSSDRSHWLSGWPPSLRTGMVEPQKKLCWKLQATRMHLNFPCGIIRGALLNFRIPRAVTADISKLPASCCQHTASLLSYEGRRNCFPPRSYMEYLKLPLGCMQHKAWLITRLVYSNEGASGQESSVARFLMQLEDLQIVECGMEEVGALEDGAEAAARLVFP</sequence>
<dbReference type="Gramene" id="QL03p001871:mrna">
    <property type="protein sequence ID" value="QL03p001871:mrna"/>
    <property type="gene ID" value="QL03p001871"/>
</dbReference>
<keyword evidence="3" id="KW-1185">Reference proteome</keyword>
<dbReference type="EMBL" id="LRBV02000003">
    <property type="status" value="NOT_ANNOTATED_CDS"/>
    <property type="molecule type" value="Genomic_DNA"/>
</dbReference>
<dbReference type="InterPro" id="IPR024096">
    <property type="entry name" value="NO_sig/Golgi_transp_ligand-bd"/>
</dbReference>
<reference evidence="2 3" key="1">
    <citation type="journal article" date="2016" name="G3 (Bethesda)">
        <title>First Draft Assembly and Annotation of the Genome of a California Endemic Oak Quercus lobata Nee (Fagaceae).</title>
        <authorList>
            <person name="Sork V.L."/>
            <person name="Fitz-Gibbon S.T."/>
            <person name="Puiu D."/>
            <person name="Crepeau M."/>
            <person name="Gugger P.F."/>
            <person name="Sherman R."/>
            <person name="Stevens K."/>
            <person name="Langley C.H."/>
            <person name="Pellegrini M."/>
            <person name="Salzberg S.L."/>
        </authorList>
    </citation>
    <scope>NUCLEOTIDE SEQUENCE [LARGE SCALE GENOMIC DNA]</scope>
    <source>
        <strain evidence="2 3">cv. SW786</strain>
    </source>
</reference>
<dbReference type="InParanoid" id="A0A7N2L3N4"/>
<dbReference type="SUPFAM" id="SSF111126">
    <property type="entry name" value="Ligand-binding domain in the NO signalling and Golgi transport"/>
    <property type="match status" value="1"/>
</dbReference>
<dbReference type="Pfam" id="PF04051">
    <property type="entry name" value="TRAPP"/>
    <property type="match status" value="1"/>
</dbReference>
<proteinExistence type="inferred from homology"/>